<comment type="caution">
    <text evidence="1">The sequence shown here is derived from an EMBL/GenBank/DDBJ whole genome shotgun (WGS) entry which is preliminary data.</text>
</comment>
<name>A0A2J0Z7D2_RHIML</name>
<evidence type="ECO:0000313" key="1">
    <source>
        <dbReference type="EMBL" id="PJR16419.1"/>
    </source>
</evidence>
<gene>
    <name evidence="1" type="ORF">CEJ86_06485</name>
</gene>
<dbReference type="EMBL" id="NJGD01000002">
    <property type="protein sequence ID" value="PJR16419.1"/>
    <property type="molecule type" value="Genomic_DNA"/>
</dbReference>
<accession>A0A2J0Z7D2</accession>
<organism evidence="1 2">
    <name type="scientific">Rhizobium meliloti</name>
    <name type="common">Ensifer meliloti</name>
    <name type="synonym">Sinorhizobium meliloti</name>
    <dbReference type="NCBI Taxonomy" id="382"/>
    <lineage>
        <taxon>Bacteria</taxon>
        <taxon>Pseudomonadati</taxon>
        <taxon>Pseudomonadota</taxon>
        <taxon>Alphaproteobacteria</taxon>
        <taxon>Hyphomicrobiales</taxon>
        <taxon>Rhizobiaceae</taxon>
        <taxon>Sinorhizobium/Ensifer group</taxon>
        <taxon>Sinorhizobium</taxon>
    </lineage>
</organism>
<dbReference type="AlphaFoldDB" id="A0A2J0Z7D2"/>
<reference evidence="1 2" key="1">
    <citation type="submission" date="2017-06" db="EMBL/GenBank/DDBJ databases">
        <title>Ensifer strains isolated from leguminous trees and herbs display diverse denitrification phenotypes with some acting as strong N2O sinks.</title>
        <authorList>
            <person name="Woliy K."/>
            <person name="Mania D."/>
            <person name="Bakken L.R."/>
            <person name="Frostegard A."/>
        </authorList>
    </citation>
    <scope>NUCLEOTIDE SEQUENCE [LARGE SCALE GENOMIC DNA]</scope>
    <source>
        <strain evidence="1 2">AC50a</strain>
    </source>
</reference>
<protein>
    <submittedName>
        <fullName evidence="1">Uncharacterized protein</fullName>
    </submittedName>
</protein>
<proteinExistence type="predicted"/>
<dbReference type="RefSeq" id="WP_018097026.1">
    <property type="nucleotide sequence ID" value="NZ_JAHVCK010000001.1"/>
</dbReference>
<dbReference type="Proteomes" id="UP000231987">
    <property type="component" value="Unassembled WGS sequence"/>
</dbReference>
<evidence type="ECO:0000313" key="2">
    <source>
        <dbReference type="Proteomes" id="UP000231987"/>
    </source>
</evidence>
<sequence length="85" mass="9106">MILEFWILCAIVTAVVAAVRGGHSLLWLLIGCLLGPIGVLAAIFVPSLKSKDPLVAAKRQSEVDELAKPLREGDTKTVSAKPKDR</sequence>